<accession>A0A815N6G6</accession>
<evidence type="ECO:0000313" key="1">
    <source>
        <dbReference type="EMBL" id="CAF1176592.1"/>
    </source>
</evidence>
<evidence type="ECO:0000313" key="3">
    <source>
        <dbReference type="Proteomes" id="UP000663870"/>
    </source>
</evidence>
<proteinExistence type="predicted"/>
<sequence length="80" mass="9410">MRYTPLFPYFTNVKTAFRILYDDYVTEENDDYRICIANDTINKDTGSVIYPIDTQCRFIDEVKVGVRSYCYSAVINDNNK</sequence>
<name>A0A815N6G6_9BILA</name>
<dbReference type="EMBL" id="CAJNOL010001898">
    <property type="protein sequence ID" value="CAF1434896.1"/>
    <property type="molecule type" value="Genomic_DNA"/>
</dbReference>
<organism evidence="2 3">
    <name type="scientific">Rotaria sordida</name>
    <dbReference type="NCBI Taxonomy" id="392033"/>
    <lineage>
        <taxon>Eukaryota</taxon>
        <taxon>Metazoa</taxon>
        <taxon>Spiralia</taxon>
        <taxon>Gnathifera</taxon>
        <taxon>Rotifera</taxon>
        <taxon>Eurotatoria</taxon>
        <taxon>Bdelloidea</taxon>
        <taxon>Philodinida</taxon>
        <taxon>Philodinidae</taxon>
        <taxon>Rotaria</taxon>
    </lineage>
</organism>
<evidence type="ECO:0000313" key="2">
    <source>
        <dbReference type="EMBL" id="CAF1434896.1"/>
    </source>
</evidence>
<protein>
    <submittedName>
        <fullName evidence="2">Uncharacterized protein</fullName>
    </submittedName>
</protein>
<gene>
    <name evidence="2" type="ORF">JXQ802_LOCUS36650</name>
    <name evidence="1" type="ORF">PYM288_LOCUS23570</name>
</gene>
<dbReference type="Proteomes" id="UP000663870">
    <property type="component" value="Unassembled WGS sequence"/>
</dbReference>
<dbReference type="AlphaFoldDB" id="A0A815N6G6"/>
<reference evidence="2" key="1">
    <citation type="submission" date="2021-02" db="EMBL/GenBank/DDBJ databases">
        <authorList>
            <person name="Nowell W R."/>
        </authorList>
    </citation>
    <scope>NUCLEOTIDE SEQUENCE</scope>
</reference>
<dbReference type="EMBL" id="CAJNOH010001105">
    <property type="protein sequence ID" value="CAF1176592.1"/>
    <property type="molecule type" value="Genomic_DNA"/>
</dbReference>
<keyword evidence="3" id="KW-1185">Reference proteome</keyword>
<comment type="caution">
    <text evidence="2">The sequence shown here is derived from an EMBL/GenBank/DDBJ whole genome shotgun (WGS) entry which is preliminary data.</text>
</comment>
<dbReference type="Proteomes" id="UP000663854">
    <property type="component" value="Unassembled WGS sequence"/>
</dbReference>